<dbReference type="RefSeq" id="WP_120800292.1">
    <property type="nucleotide sequence ID" value="NZ_RBXL01000002.1"/>
</dbReference>
<dbReference type="InterPro" id="IPR035093">
    <property type="entry name" value="RelE/ParE_toxin_dom_sf"/>
</dbReference>
<dbReference type="EMBL" id="RBXL01000002">
    <property type="protein sequence ID" value="RKT38009.1"/>
    <property type="molecule type" value="Genomic_DNA"/>
</dbReference>
<protein>
    <recommendedName>
        <fullName evidence="3">Toxin</fullName>
    </recommendedName>
</protein>
<reference evidence="4 5" key="1">
    <citation type="submission" date="2018-10" db="EMBL/GenBank/DDBJ databases">
        <title>Genomic Encyclopedia of Archaeal and Bacterial Type Strains, Phase II (KMG-II): from individual species to whole genera.</title>
        <authorList>
            <person name="Goeker M."/>
        </authorList>
    </citation>
    <scope>NUCLEOTIDE SEQUENCE [LARGE SCALE GENOMIC DNA]</scope>
    <source>
        <strain evidence="4 5">DSM 235</strain>
    </source>
</reference>
<keyword evidence="2" id="KW-1277">Toxin-antitoxin system</keyword>
<keyword evidence="5" id="KW-1185">Reference proteome</keyword>
<evidence type="ECO:0000256" key="1">
    <source>
        <dbReference type="ARBA" id="ARBA00006226"/>
    </source>
</evidence>
<dbReference type="AlphaFoldDB" id="A0A495ULQ5"/>
<dbReference type="InterPro" id="IPR028344">
    <property type="entry name" value="ParE1/4"/>
</dbReference>
<organism evidence="4 5">
    <name type="scientific">Thiocapsa rosea</name>
    <dbReference type="NCBI Taxonomy" id="69360"/>
    <lineage>
        <taxon>Bacteria</taxon>
        <taxon>Pseudomonadati</taxon>
        <taxon>Pseudomonadota</taxon>
        <taxon>Gammaproteobacteria</taxon>
        <taxon>Chromatiales</taxon>
        <taxon>Chromatiaceae</taxon>
        <taxon>Thiocapsa</taxon>
    </lineage>
</organism>
<dbReference type="PIRSF" id="PIRSF029218">
    <property type="entry name" value="ParE"/>
    <property type="match status" value="1"/>
</dbReference>
<evidence type="ECO:0000256" key="2">
    <source>
        <dbReference type="ARBA" id="ARBA00022649"/>
    </source>
</evidence>
<dbReference type="Gene3D" id="3.30.2310.20">
    <property type="entry name" value="RelE-like"/>
    <property type="match status" value="1"/>
</dbReference>
<proteinExistence type="inferred from homology"/>
<dbReference type="PANTHER" id="PTHR33755">
    <property type="entry name" value="TOXIN PARE1-RELATED"/>
    <property type="match status" value="1"/>
</dbReference>
<dbReference type="Proteomes" id="UP000274556">
    <property type="component" value="Unassembled WGS sequence"/>
</dbReference>
<dbReference type="OrthoDB" id="516834at2"/>
<comment type="caution">
    <text evidence="4">The sequence shown here is derived from an EMBL/GenBank/DDBJ whole genome shotgun (WGS) entry which is preliminary data.</text>
</comment>
<dbReference type="Pfam" id="PF05016">
    <property type="entry name" value="ParE_toxin"/>
    <property type="match status" value="1"/>
</dbReference>
<sequence>MHEIVKRPRAREDLKGIWRYSFTEWGEAQADRYLAEIDAGIARLKEHPELGKSRDDLRAGYRSLRINQHVVFYLVTPSVVRIVRVLHVRMDPDSHL</sequence>
<dbReference type="InterPro" id="IPR051803">
    <property type="entry name" value="TA_system_RelE-like_toxin"/>
</dbReference>
<dbReference type="PANTHER" id="PTHR33755:SF9">
    <property type="entry name" value="TOXIN PARE1"/>
    <property type="match status" value="1"/>
</dbReference>
<gene>
    <name evidence="4" type="ORF">BDD21_5532</name>
</gene>
<evidence type="ECO:0000313" key="5">
    <source>
        <dbReference type="Proteomes" id="UP000274556"/>
    </source>
</evidence>
<dbReference type="InterPro" id="IPR007712">
    <property type="entry name" value="RelE/ParE_toxin"/>
</dbReference>
<comment type="similarity">
    <text evidence="1 3">Belongs to the RelE toxin family.</text>
</comment>
<evidence type="ECO:0000313" key="4">
    <source>
        <dbReference type="EMBL" id="RKT38009.1"/>
    </source>
</evidence>
<name>A0A495ULQ5_9GAMM</name>
<accession>A0A495ULQ5</accession>
<evidence type="ECO:0000256" key="3">
    <source>
        <dbReference type="PIRNR" id="PIRNR029218"/>
    </source>
</evidence>
<dbReference type="SUPFAM" id="SSF143011">
    <property type="entry name" value="RelE-like"/>
    <property type="match status" value="1"/>
</dbReference>